<dbReference type="PANTHER" id="PTHR33064">
    <property type="entry name" value="POL PROTEIN"/>
    <property type="match status" value="1"/>
</dbReference>
<reference evidence="7 8" key="1">
    <citation type="submission" date="2024-06" db="EMBL/GenBank/DDBJ databases">
        <title>The draft genome of Grus japonensis, version 3.</title>
        <authorList>
            <person name="Nabeshima K."/>
            <person name="Suzuki S."/>
            <person name="Onuma M."/>
        </authorList>
    </citation>
    <scope>NUCLEOTIDE SEQUENCE [LARGE SCALE GENOMIC DNA]</scope>
    <source>
        <strain evidence="7 8">451A</strain>
    </source>
</reference>
<comment type="caution">
    <text evidence="7">The sequence shown here is derived from an EMBL/GenBank/DDBJ whole genome shotgun (WGS) entry which is preliminary data.</text>
</comment>
<dbReference type="PROSITE" id="PS50878">
    <property type="entry name" value="RT_POL"/>
    <property type="match status" value="1"/>
</dbReference>
<dbReference type="Gene3D" id="3.10.10.10">
    <property type="entry name" value="HIV Type 1 Reverse Transcriptase, subunit A, domain 1"/>
    <property type="match status" value="1"/>
</dbReference>
<dbReference type="InterPro" id="IPR012337">
    <property type="entry name" value="RNaseH-like_sf"/>
</dbReference>
<evidence type="ECO:0000259" key="4">
    <source>
        <dbReference type="PROSITE" id="PS50878"/>
    </source>
</evidence>
<feature type="domain" description="Reverse transcriptase" evidence="4">
    <location>
        <begin position="579"/>
        <end position="760"/>
    </location>
</feature>
<evidence type="ECO:0000313" key="7">
    <source>
        <dbReference type="EMBL" id="GAB0207829.1"/>
    </source>
</evidence>
<dbReference type="InterPro" id="IPR041577">
    <property type="entry name" value="RT_RNaseH_2"/>
</dbReference>
<organism evidence="7 8">
    <name type="scientific">Grus japonensis</name>
    <name type="common">Japanese crane</name>
    <name type="synonym">Red-crowned crane</name>
    <dbReference type="NCBI Taxonomy" id="30415"/>
    <lineage>
        <taxon>Eukaryota</taxon>
        <taxon>Metazoa</taxon>
        <taxon>Chordata</taxon>
        <taxon>Craniata</taxon>
        <taxon>Vertebrata</taxon>
        <taxon>Euteleostomi</taxon>
        <taxon>Archelosauria</taxon>
        <taxon>Archosauria</taxon>
        <taxon>Dinosauria</taxon>
        <taxon>Saurischia</taxon>
        <taxon>Theropoda</taxon>
        <taxon>Coelurosauria</taxon>
        <taxon>Aves</taxon>
        <taxon>Neognathae</taxon>
        <taxon>Neoaves</taxon>
        <taxon>Gruiformes</taxon>
        <taxon>Gruidae</taxon>
        <taxon>Grus</taxon>
    </lineage>
</organism>
<dbReference type="PANTHER" id="PTHR33064:SF29">
    <property type="entry name" value="PEPTIDASE A2 DOMAIN-CONTAINING PROTEIN-RELATED"/>
    <property type="match status" value="1"/>
</dbReference>
<accession>A0ABC9YDY3</accession>
<dbReference type="Gene3D" id="3.30.420.10">
    <property type="entry name" value="Ribonuclease H-like superfamily/Ribonuclease H"/>
    <property type="match status" value="2"/>
</dbReference>
<proteinExistence type="inferred from homology"/>
<sequence>MDSGMECTLSKFADDTKLCGVVDTLEGRDAIQRDLDRLERWARVNRMNFNKAKCKVLHVGQCNPKHDYRLGEEWIESSPEEKDLGVLIDEKLNMSRQCALAAQKANRVLGCIKRAWDFTPEQASNPSKLTRHLIEGCLAYPNENQQLLALYWGLACAYRATVQYSQRTVVEEGTQTAAEDTVAEIGTQTMTTTVIAPVVKKKQWTRRSTGPYHRLVREEEEEEERFEQEAGPSAKKWEEGVREIRQEAETTRSLTSSELRDMRKDYSRQPGERIAAWLLRCWDNGADSQQLEGREAQQLGSLARNRGIERGIGKETAICSLWRRLLSSVRARYPFKEDLVNFPGKWTTADEGIQYLRELAVLEVIYSDLDDEEVSKDPEDVLCTRAMWRKVIQSAPASYSNSLAAMYFPDRDTPTVEKVSSWLQNFEENLCTSSSLRASTLAVRGYRGTEPIRISGVTGGCQELSVLEAEVSLTGDKWEKHPIVTGPEAPCILGIDYLRRGYFKDPKGYRWAFGVATVNAEKIKQLSTLSGLSEDPFVVGLLQVEEQQVPIATRTVHRRQYRTNRDSLAPIHELIHQLENQGVISKTHSPFNSPIWPVQKSDGGWRLTVDYRGLNEVTPPLSAAVPDMLELQYELESKAAKWYATFDIANAFFSIPLAAECRPQFAFTWRGVQYTWNRLPQGWKHSPTICHGLIQTALEKGGAPEHLQYIDDIIVWGNKAEEVFKKGERIIQILLKAGFAIKKSKVKGPAQEIQFLGIKWQDGRHHVPMDVVNKIAAMSPPANKKETQAFLGLVGFWRMHIPGYSQLVSPLYRVTRKKNYFEWGLEQQQAFEHIKQEIARAVALGPVRTGPTVQNVLYTAAGEHGLTWSLWQKTAGETRGRPLGFWSRGYRGSEAHYTPTEKEILAAYEGIRAASEVVGTETSLLLAPRLPVLHWMFKGNMPSTHHATSATWSKWVALITQRARLGKPNHPGILEEIMDWPEGRDFGALPEEVARAQEAPPYNELPEDERRYALFTDGSCRVVGNHRKWKAAVWSPTRQVVEATEGEGESSQFAEVKAIQLALKIAEREKWPVLYLYTDSWMVANALWGWLQQWKKTSWQRRGKPIWAAALWQDIAARVENMAVKVRHVDAHVPKSCATEEHQNNQQVDKAAKIEVAQVDLDWERKGELFVARWAHETSGHLGRDATYRWARDRGVDLTMEAITQVTHECEICAAIKRATRVKSPWNRGRWLGFRYGEAWQIDYIGPLPRTRQGKRYILTMVEATTGWLETFPVNHATARNTILGLERQILWRHGTPERIESDNGTHFRNNVISSWAKKHGIEWVYHIPYHPQASGKIERYNGLLKTMLRALGNGAWKHWDTNLAEATWLINTRGSANRPGPAQTKPLHTVGGDKVPVVHMGKWLGKAVWIAPPMGKGKPISGIVFAQGPGCTWWVMRKDGETRCVPQGDLTLG</sequence>
<dbReference type="SUPFAM" id="SSF53098">
    <property type="entry name" value="Ribonuclease H-like"/>
    <property type="match status" value="2"/>
</dbReference>
<dbReference type="InterPro" id="IPR000477">
    <property type="entry name" value="RT_dom"/>
</dbReference>
<feature type="domain" description="Integrase catalytic" evidence="6">
    <location>
        <begin position="1221"/>
        <end position="1395"/>
    </location>
</feature>
<dbReference type="InterPro" id="IPR051320">
    <property type="entry name" value="Viral_Replic_Matur_Polypro"/>
</dbReference>
<dbReference type="EC" id="3.1.26.4" evidence="2"/>
<dbReference type="InterPro" id="IPR001584">
    <property type="entry name" value="Integrase_cat-core"/>
</dbReference>
<dbReference type="SUPFAM" id="SSF56672">
    <property type="entry name" value="DNA/RNA polymerases"/>
    <property type="match status" value="1"/>
</dbReference>
<keyword evidence="8" id="KW-1185">Reference proteome</keyword>
<protein>
    <recommendedName>
        <fullName evidence="2">ribonuclease H</fullName>
        <ecNumber evidence="2">3.1.26.4</ecNumber>
    </recommendedName>
</protein>
<dbReference type="PROSITE" id="PS50994">
    <property type="entry name" value="INTEGRASE"/>
    <property type="match status" value="1"/>
</dbReference>
<feature type="region of interest" description="Disordered" evidence="3">
    <location>
        <begin position="218"/>
        <end position="237"/>
    </location>
</feature>
<dbReference type="GO" id="GO:0006259">
    <property type="term" value="P:DNA metabolic process"/>
    <property type="evidence" value="ECO:0007669"/>
    <property type="project" value="UniProtKB-ARBA"/>
</dbReference>
<comment type="similarity">
    <text evidence="1">Belongs to the beta type-B retroviral polymerase family. HERV class-II K(HML-2) pol subfamily.</text>
</comment>
<evidence type="ECO:0000259" key="5">
    <source>
        <dbReference type="PROSITE" id="PS50879"/>
    </source>
</evidence>
<evidence type="ECO:0000313" key="8">
    <source>
        <dbReference type="Proteomes" id="UP001623348"/>
    </source>
</evidence>
<dbReference type="InterPro" id="IPR043502">
    <property type="entry name" value="DNA/RNA_pol_sf"/>
</dbReference>
<evidence type="ECO:0000259" key="6">
    <source>
        <dbReference type="PROSITE" id="PS50994"/>
    </source>
</evidence>
<evidence type="ECO:0000256" key="1">
    <source>
        <dbReference type="ARBA" id="ARBA00010879"/>
    </source>
</evidence>
<dbReference type="Pfam" id="PF00078">
    <property type="entry name" value="RVT_1"/>
    <property type="match status" value="1"/>
</dbReference>
<dbReference type="Pfam" id="PF00075">
    <property type="entry name" value="RNase_H"/>
    <property type="match status" value="1"/>
</dbReference>
<dbReference type="GO" id="GO:0004523">
    <property type="term" value="F:RNA-DNA hybrid ribonuclease activity"/>
    <property type="evidence" value="ECO:0007669"/>
    <property type="project" value="UniProtKB-EC"/>
</dbReference>
<feature type="domain" description="RNase H type-1" evidence="5">
    <location>
        <begin position="1008"/>
        <end position="1157"/>
    </location>
</feature>
<evidence type="ECO:0000256" key="2">
    <source>
        <dbReference type="ARBA" id="ARBA00012180"/>
    </source>
</evidence>
<name>A0ABC9YDY3_GRUJA</name>
<dbReference type="Proteomes" id="UP001623348">
    <property type="component" value="Unassembled WGS sequence"/>
</dbReference>
<dbReference type="FunFam" id="3.30.70.270:FF:000020">
    <property type="entry name" value="Transposon Tf2-6 polyprotein-like Protein"/>
    <property type="match status" value="1"/>
</dbReference>
<dbReference type="InterPro" id="IPR043128">
    <property type="entry name" value="Rev_trsase/Diguanyl_cyclase"/>
</dbReference>
<dbReference type="PROSITE" id="PS50879">
    <property type="entry name" value="RNASE_H_1"/>
    <property type="match status" value="1"/>
</dbReference>
<dbReference type="Gene3D" id="3.30.70.270">
    <property type="match status" value="2"/>
</dbReference>
<evidence type="ECO:0000256" key="3">
    <source>
        <dbReference type="SAM" id="MobiDB-lite"/>
    </source>
</evidence>
<gene>
    <name evidence="7" type="ORF">GRJ2_003248600</name>
</gene>
<dbReference type="InterPro" id="IPR002156">
    <property type="entry name" value="RNaseH_domain"/>
</dbReference>
<dbReference type="Pfam" id="PF17919">
    <property type="entry name" value="RT_RNaseH_2"/>
    <property type="match status" value="1"/>
</dbReference>
<dbReference type="InterPro" id="IPR036397">
    <property type="entry name" value="RNaseH_sf"/>
</dbReference>
<dbReference type="Pfam" id="PF00665">
    <property type="entry name" value="rve"/>
    <property type="match status" value="1"/>
</dbReference>
<dbReference type="EMBL" id="BAAFJT010000246">
    <property type="protein sequence ID" value="GAB0207829.1"/>
    <property type="molecule type" value="Genomic_DNA"/>
</dbReference>